<organism evidence="3 4">
    <name type="scientific">Natrinema ejinorense</name>
    <dbReference type="NCBI Taxonomy" id="373386"/>
    <lineage>
        <taxon>Archaea</taxon>
        <taxon>Methanobacteriati</taxon>
        <taxon>Methanobacteriota</taxon>
        <taxon>Stenosarchaea group</taxon>
        <taxon>Halobacteria</taxon>
        <taxon>Halobacteriales</taxon>
        <taxon>Natrialbaceae</taxon>
        <taxon>Natrinema</taxon>
    </lineage>
</organism>
<feature type="domain" description="UspA" evidence="2">
    <location>
        <begin position="165"/>
        <end position="300"/>
    </location>
</feature>
<keyword evidence="4" id="KW-1185">Reference proteome</keyword>
<proteinExistence type="inferred from homology"/>
<feature type="domain" description="UspA" evidence="2">
    <location>
        <begin position="9"/>
        <end position="151"/>
    </location>
</feature>
<reference evidence="3 4" key="1">
    <citation type="submission" date="2017-09" db="EMBL/GenBank/DDBJ databases">
        <title>Genome sequences of Natrinema ejinorence JCM 13890T.</title>
        <authorList>
            <person name="Roh S.W."/>
            <person name="Kim Y.B."/>
            <person name="Kim J.Y."/>
        </authorList>
    </citation>
    <scope>NUCLEOTIDE SEQUENCE [LARGE SCALE GENOMIC DNA]</scope>
    <source>
        <strain evidence="3 4">JCM 13890</strain>
    </source>
</reference>
<evidence type="ECO:0000313" key="4">
    <source>
        <dbReference type="Proteomes" id="UP000219689"/>
    </source>
</evidence>
<evidence type="ECO:0000256" key="1">
    <source>
        <dbReference type="ARBA" id="ARBA00008791"/>
    </source>
</evidence>
<evidence type="ECO:0000313" key="3">
    <source>
        <dbReference type="EMBL" id="PCR88975.1"/>
    </source>
</evidence>
<dbReference type="InterPro" id="IPR006015">
    <property type="entry name" value="Universal_stress_UspA"/>
</dbReference>
<dbReference type="EMBL" id="NXNI01000002">
    <property type="protein sequence ID" value="PCR88975.1"/>
    <property type="molecule type" value="Genomic_DNA"/>
</dbReference>
<sequence>MSPTSDTIDSILLPTDGSDGALAGARHGVDLAATADATVHVLSVIETPDIEGLTSVLESDGEEQRAALEADAESAVESVATMVRDRNPDLEVTTATERGTPFRVIDRYVDANGIDAVAMGTKGRTGVRRVVLGSVTENVLRTVGVPVLVVPPAASDSRLTEATVENVLLPTDGSDGAAAAVDWGITIATAFDAMVHAIYSVDTSRFPSRMDPGELVAELERPGKEALQAVRERGREHGLSLTGTVATGPPARVILDYADDNEIDLIAMGTHGRSGFERHFLGSVTETVVRNAELPVLCVPMSDE</sequence>
<comment type="caution">
    <text evidence="3">The sequence shown here is derived from an EMBL/GenBank/DDBJ whole genome shotgun (WGS) entry which is preliminary data.</text>
</comment>
<dbReference type="SUPFAM" id="SSF52402">
    <property type="entry name" value="Adenine nucleotide alpha hydrolases-like"/>
    <property type="match status" value="2"/>
</dbReference>
<dbReference type="RefSeq" id="WP_097381992.1">
    <property type="nucleotide sequence ID" value="NZ_NXNI01000002.1"/>
</dbReference>
<dbReference type="InterPro" id="IPR014729">
    <property type="entry name" value="Rossmann-like_a/b/a_fold"/>
</dbReference>
<dbReference type="PANTHER" id="PTHR46268:SF6">
    <property type="entry name" value="UNIVERSAL STRESS PROTEIN UP12"/>
    <property type="match status" value="1"/>
</dbReference>
<dbReference type="Gene3D" id="3.40.50.620">
    <property type="entry name" value="HUPs"/>
    <property type="match status" value="2"/>
</dbReference>
<comment type="similarity">
    <text evidence="1">Belongs to the universal stress protein A family.</text>
</comment>
<accession>A0A2A5QQC0</accession>
<dbReference type="OrthoDB" id="105697at2157"/>
<dbReference type="CDD" id="cd00293">
    <property type="entry name" value="USP-like"/>
    <property type="match status" value="2"/>
</dbReference>
<dbReference type="AlphaFoldDB" id="A0A2A5QQC0"/>
<dbReference type="PRINTS" id="PR01438">
    <property type="entry name" value="UNVRSLSTRESS"/>
</dbReference>
<protein>
    <submittedName>
        <fullName evidence="3">Universal stress protein</fullName>
    </submittedName>
</protein>
<evidence type="ECO:0000259" key="2">
    <source>
        <dbReference type="Pfam" id="PF00582"/>
    </source>
</evidence>
<dbReference type="Pfam" id="PF00582">
    <property type="entry name" value="Usp"/>
    <property type="match status" value="2"/>
</dbReference>
<name>A0A2A5QQC0_9EURY</name>
<dbReference type="Proteomes" id="UP000219689">
    <property type="component" value="Unassembled WGS sequence"/>
</dbReference>
<dbReference type="InterPro" id="IPR006016">
    <property type="entry name" value="UspA"/>
</dbReference>
<dbReference type="PANTHER" id="PTHR46268">
    <property type="entry name" value="STRESS RESPONSE PROTEIN NHAX"/>
    <property type="match status" value="1"/>
</dbReference>
<gene>
    <name evidence="3" type="ORF">CP557_21125</name>
</gene>